<dbReference type="InterPro" id="IPR006016">
    <property type="entry name" value="UspA"/>
</dbReference>
<feature type="domain" description="UspA" evidence="7">
    <location>
        <begin position="30"/>
        <end position="172"/>
    </location>
</feature>
<dbReference type="CDD" id="cd23659">
    <property type="entry name" value="USP_At3g01520-like"/>
    <property type="match status" value="1"/>
</dbReference>
<feature type="domain" description="AB hydrolase-1" evidence="8">
    <location>
        <begin position="310"/>
        <end position="583"/>
    </location>
</feature>
<dbReference type="EC" id="3.1.1.89" evidence="2"/>
<dbReference type="AlphaFoldDB" id="A0A7I8V8Y1"/>
<dbReference type="PRINTS" id="PR01438">
    <property type="entry name" value="UNVRSLSTRESS"/>
</dbReference>
<dbReference type="InterPro" id="IPR000073">
    <property type="entry name" value="AB_hydrolase_1"/>
</dbReference>
<comment type="similarity">
    <text evidence="1">Belongs to the AB hydrolase superfamily.</text>
</comment>
<proteinExistence type="inferred from homology"/>
<dbReference type="Gene3D" id="3.40.50.620">
    <property type="entry name" value="HUPs"/>
    <property type="match status" value="1"/>
</dbReference>
<evidence type="ECO:0000259" key="8">
    <source>
        <dbReference type="Pfam" id="PF12697"/>
    </source>
</evidence>
<evidence type="ECO:0000256" key="4">
    <source>
        <dbReference type="ARBA" id="ARBA00022801"/>
    </source>
</evidence>
<keyword evidence="3" id="KW-0719">Serine esterase</keyword>
<evidence type="ECO:0000256" key="1">
    <source>
        <dbReference type="ARBA" id="ARBA00008645"/>
    </source>
</evidence>
<organism evidence="9 10">
    <name type="scientific">Dimorphilus gyrociliatus</name>
    <dbReference type="NCBI Taxonomy" id="2664684"/>
    <lineage>
        <taxon>Eukaryota</taxon>
        <taxon>Metazoa</taxon>
        <taxon>Spiralia</taxon>
        <taxon>Lophotrochozoa</taxon>
        <taxon>Annelida</taxon>
        <taxon>Polychaeta</taxon>
        <taxon>Polychaeta incertae sedis</taxon>
        <taxon>Dinophilidae</taxon>
        <taxon>Dimorphilus</taxon>
    </lineage>
</organism>
<sequence>MASFDETHSEARRKSEFQIKLMERDPSEPKVVLIAAKNSQHCEYSFKWYFDNIHRKGNQVVIVYIIELPEQRTSSSRNMHVSPKTLQELWQKEEERTLEIEDTMRRLLQEKKCSGVLRTAAGRPGATICKVAHEESASMVIIGARCEHKMKDLFVSSIPEYVIQHAPCPVVINHLQPIQRRASSSDIDVRTRHFSDSTLATNKSRKKKLSFIDRVRYKSARDKSSTDEFSRSLAKIYECFAVMSNLQKHLQTKLLPSKGLSKPPGGRRGPMKRDYTPSKWNDYFDRKEDVSVGDDVFRIYLAGSEGPACVFLHGGGYSGLSWAVLTKDLISSVRCRVVAIDLRGHGDSKAEDEDDLSAETLSRDVGNVLNAFYKDEIPPIVLIGHSMGGAIAVHAAVNNHIPNLVGLCVIDVVEGTAMDALSHMQGVLRGRPKTFKSLEYAIEWCVRTGQVRNVESAKVSMVGQVLRADTHETATEELEHSSDVIQEEPINEIQQEETEATSQTHHYIWRIDLSKSEKFWKGWFEGLSQKFLSVSVPKVLLLANTDRLDRDLTLGQMQGKFQMQVLMHCGHVIHEDNPDKVAETLAAFLTRHKFC</sequence>
<evidence type="ECO:0000313" key="10">
    <source>
        <dbReference type="Proteomes" id="UP000549394"/>
    </source>
</evidence>
<evidence type="ECO:0000256" key="5">
    <source>
        <dbReference type="ARBA" id="ARBA00049203"/>
    </source>
</evidence>
<dbReference type="PANTHER" id="PTHR14189">
    <property type="entry name" value="PROTEIN PHOSPHATASE METHYLESTERASE-1 RELATED"/>
    <property type="match status" value="1"/>
</dbReference>
<dbReference type="InterPro" id="IPR029058">
    <property type="entry name" value="AB_hydrolase_fold"/>
</dbReference>
<dbReference type="Pfam" id="PF12697">
    <property type="entry name" value="Abhydrolase_6"/>
    <property type="match status" value="1"/>
</dbReference>
<protein>
    <recommendedName>
        <fullName evidence="2">protein phosphatase methylesterase-1</fullName>
        <ecNumber evidence="2">3.1.1.89</ecNumber>
    </recommendedName>
</protein>
<evidence type="ECO:0000256" key="3">
    <source>
        <dbReference type="ARBA" id="ARBA00022487"/>
    </source>
</evidence>
<dbReference type="Gene3D" id="3.40.50.1820">
    <property type="entry name" value="alpha/beta hydrolase"/>
    <property type="match status" value="1"/>
</dbReference>
<gene>
    <name evidence="9" type="ORF">DGYR_LOCUS1333</name>
</gene>
<evidence type="ECO:0000256" key="6">
    <source>
        <dbReference type="SAM" id="MobiDB-lite"/>
    </source>
</evidence>
<keyword evidence="4" id="KW-0378">Hydrolase</keyword>
<keyword evidence="10" id="KW-1185">Reference proteome</keyword>
<feature type="region of interest" description="Disordered" evidence="6">
    <location>
        <begin position="254"/>
        <end position="274"/>
    </location>
</feature>
<reference evidence="9 10" key="1">
    <citation type="submission" date="2020-08" db="EMBL/GenBank/DDBJ databases">
        <authorList>
            <person name="Hejnol A."/>
        </authorList>
    </citation>
    <scope>NUCLEOTIDE SEQUENCE [LARGE SCALE GENOMIC DNA]</scope>
</reference>
<comment type="caution">
    <text evidence="9">The sequence shown here is derived from an EMBL/GenBank/DDBJ whole genome shotgun (WGS) entry which is preliminary data.</text>
</comment>
<dbReference type="InterPro" id="IPR016812">
    <property type="entry name" value="PPase_methylesterase_euk"/>
</dbReference>
<dbReference type="Pfam" id="PF00582">
    <property type="entry name" value="Usp"/>
    <property type="match status" value="1"/>
</dbReference>
<dbReference type="SUPFAM" id="SSF53474">
    <property type="entry name" value="alpha/beta-Hydrolases"/>
    <property type="match status" value="1"/>
</dbReference>
<dbReference type="Proteomes" id="UP000549394">
    <property type="component" value="Unassembled WGS sequence"/>
</dbReference>
<dbReference type="GO" id="GO:0051723">
    <property type="term" value="F:protein methylesterase activity"/>
    <property type="evidence" value="ECO:0007669"/>
    <property type="project" value="UniProtKB-EC"/>
</dbReference>
<evidence type="ECO:0000313" key="9">
    <source>
        <dbReference type="EMBL" id="CAD5112135.1"/>
    </source>
</evidence>
<comment type="catalytic activity">
    <reaction evidence="5">
        <text>[phosphatase 2A protein]-C-terminal L-leucine methyl ester + H2O = [phosphatase 2A protein]-C-terminal L-leucine + methanol + H(+)</text>
        <dbReference type="Rhea" id="RHEA:48548"/>
        <dbReference type="Rhea" id="RHEA-COMP:12134"/>
        <dbReference type="Rhea" id="RHEA-COMP:12135"/>
        <dbReference type="ChEBI" id="CHEBI:15377"/>
        <dbReference type="ChEBI" id="CHEBI:15378"/>
        <dbReference type="ChEBI" id="CHEBI:17790"/>
        <dbReference type="ChEBI" id="CHEBI:90516"/>
        <dbReference type="ChEBI" id="CHEBI:90517"/>
        <dbReference type="EC" id="3.1.1.89"/>
    </reaction>
</comment>
<name>A0A7I8V8Y1_9ANNE</name>
<evidence type="ECO:0000259" key="7">
    <source>
        <dbReference type="Pfam" id="PF00582"/>
    </source>
</evidence>
<dbReference type="InterPro" id="IPR014729">
    <property type="entry name" value="Rossmann-like_a/b/a_fold"/>
</dbReference>
<evidence type="ECO:0000256" key="2">
    <source>
        <dbReference type="ARBA" id="ARBA00013111"/>
    </source>
</evidence>
<dbReference type="PANTHER" id="PTHR14189:SF0">
    <property type="entry name" value="PROTEIN PHOSPHATASE METHYLESTERASE 1"/>
    <property type="match status" value="1"/>
</dbReference>
<dbReference type="OrthoDB" id="194865at2759"/>
<dbReference type="InterPro" id="IPR006015">
    <property type="entry name" value="Universal_stress_UspA"/>
</dbReference>
<dbReference type="EMBL" id="CAJFCJ010000002">
    <property type="protein sequence ID" value="CAD5112135.1"/>
    <property type="molecule type" value="Genomic_DNA"/>
</dbReference>
<dbReference type="SUPFAM" id="SSF52402">
    <property type="entry name" value="Adenine nucleotide alpha hydrolases-like"/>
    <property type="match status" value="1"/>
</dbReference>
<accession>A0A7I8V8Y1</accession>